<name>A0A2H0ULC4_9BACT</name>
<gene>
    <name evidence="2" type="ORF">COU13_00135</name>
</gene>
<dbReference type="AlphaFoldDB" id="A0A2H0ULC4"/>
<dbReference type="Proteomes" id="UP000230706">
    <property type="component" value="Unassembled WGS sequence"/>
</dbReference>
<sequence length="100" mass="10711">MKSGKTILFVILAILVLVIGVFLFTAEIGNYEPIGNANEVSVEAEFQNKIVYTTDSLADTGPLIEHCEMRGGVFNACGSICESPEEICASVCAFTCELSN</sequence>
<protein>
    <submittedName>
        <fullName evidence="2">Uncharacterized protein</fullName>
    </submittedName>
</protein>
<organism evidence="2 3">
    <name type="scientific">Candidatus Kaiserbacteria bacterium CG10_big_fil_rev_8_21_14_0_10_43_70</name>
    <dbReference type="NCBI Taxonomy" id="1974605"/>
    <lineage>
        <taxon>Bacteria</taxon>
        <taxon>Candidatus Kaiseribacteriota</taxon>
    </lineage>
</organism>
<evidence type="ECO:0000313" key="3">
    <source>
        <dbReference type="Proteomes" id="UP000230706"/>
    </source>
</evidence>
<evidence type="ECO:0000313" key="2">
    <source>
        <dbReference type="EMBL" id="PIR86575.1"/>
    </source>
</evidence>
<accession>A0A2H0ULC4</accession>
<keyword evidence="1" id="KW-0812">Transmembrane</keyword>
<proteinExistence type="predicted"/>
<keyword evidence="1" id="KW-0472">Membrane</keyword>
<evidence type="ECO:0000256" key="1">
    <source>
        <dbReference type="SAM" id="Phobius"/>
    </source>
</evidence>
<keyword evidence="1" id="KW-1133">Transmembrane helix</keyword>
<comment type="caution">
    <text evidence="2">The sequence shown here is derived from an EMBL/GenBank/DDBJ whole genome shotgun (WGS) entry which is preliminary data.</text>
</comment>
<reference evidence="3" key="1">
    <citation type="submission" date="2017-09" db="EMBL/GenBank/DDBJ databases">
        <title>Depth-based differentiation of microbial function through sediment-hosted aquifers and enrichment of novel symbionts in the deep terrestrial subsurface.</title>
        <authorList>
            <person name="Probst A.J."/>
            <person name="Ladd B."/>
            <person name="Jarett J.K."/>
            <person name="Geller-Mcgrath D.E."/>
            <person name="Sieber C.M.K."/>
            <person name="Emerson J.B."/>
            <person name="Anantharaman K."/>
            <person name="Thomas B.C."/>
            <person name="Malmstrom R."/>
            <person name="Stieglmeier M."/>
            <person name="Klingl A."/>
            <person name="Woyke T."/>
            <person name="Ryan C.M."/>
            <person name="Banfield J.F."/>
        </authorList>
    </citation>
    <scope>NUCLEOTIDE SEQUENCE [LARGE SCALE GENOMIC DNA]</scope>
</reference>
<dbReference type="EMBL" id="PFBF01000003">
    <property type="protein sequence ID" value="PIR86575.1"/>
    <property type="molecule type" value="Genomic_DNA"/>
</dbReference>
<feature type="transmembrane region" description="Helical" evidence="1">
    <location>
        <begin position="7"/>
        <end position="26"/>
    </location>
</feature>